<keyword evidence="6 9" id="KW-1133">Transmembrane helix</keyword>
<dbReference type="FunFam" id="3.40.50.300:FF:001495">
    <property type="entry name" value="ATP-binding cassette protein subfamily G, member 4"/>
    <property type="match status" value="1"/>
</dbReference>
<feature type="transmembrane region" description="Helical" evidence="9">
    <location>
        <begin position="633"/>
        <end position="653"/>
    </location>
</feature>
<feature type="transmembrane region" description="Helical" evidence="9">
    <location>
        <begin position="575"/>
        <end position="595"/>
    </location>
</feature>
<gene>
    <name evidence="11" type="ORF">BSAL_09570</name>
</gene>
<organism evidence="11 12">
    <name type="scientific">Bodo saltans</name>
    <name type="common">Flagellated protozoan</name>
    <dbReference type="NCBI Taxonomy" id="75058"/>
    <lineage>
        <taxon>Eukaryota</taxon>
        <taxon>Discoba</taxon>
        <taxon>Euglenozoa</taxon>
        <taxon>Kinetoplastea</taxon>
        <taxon>Metakinetoplastina</taxon>
        <taxon>Eubodonida</taxon>
        <taxon>Bodonidae</taxon>
        <taxon>Bodo</taxon>
    </lineage>
</organism>
<dbReference type="SUPFAM" id="SSF52540">
    <property type="entry name" value="P-loop containing nucleoside triphosphate hydrolases"/>
    <property type="match status" value="1"/>
</dbReference>
<evidence type="ECO:0000256" key="2">
    <source>
        <dbReference type="ARBA" id="ARBA00022448"/>
    </source>
</evidence>
<feature type="transmembrane region" description="Helical" evidence="9">
    <location>
        <begin position="410"/>
        <end position="427"/>
    </location>
</feature>
<dbReference type="Pfam" id="PF19055">
    <property type="entry name" value="ABC2_membrane_7"/>
    <property type="match status" value="1"/>
</dbReference>
<feature type="transmembrane region" description="Helical" evidence="9">
    <location>
        <begin position="439"/>
        <end position="460"/>
    </location>
</feature>
<dbReference type="InterPro" id="IPR003439">
    <property type="entry name" value="ABC_transporter-like_ATP-bd"/>
</dbReference>
<keyword evidence="5" id="KW-0067">ATP-binding</keyword>
<evidence type="ECO:0000256" key="4">
    <source>
        <dbReference type="ARBA" id="ARBA00022741"/>
    </source>
</evidence>
<dbReference type="GO" id="GO:0016020">
    <property type="term" value="C:membrane"/>
    <property type="evidence" value="ECO:0007669"/>
    <property type="project" value="UniProtKB-SubCell"/>
</dbReference>
<evidence type="ECO:0000256" key="9">
    <source>
        <dbReference type="SAM" id="Phobius"/>
    </source>
</evidence>
<dbReference type="OrthoDB" id="66620at2759"/>
<dbReference type="InterPro" id="IPR013525">
    <property type="entry name" value="ABC2_TM"/>
</dbReference>
<name>A0A0S4J7U2_BODSA</name>
<dbReference type="GO" id="GO:0140359">
    <property type="term" value="F:ABC-type transporter activity"/>
    <property type="evidence" value="ECO:0007669"/>
    <property type="project" value="InterPro"/>
</dbReference>
<dbReference type="GO" id="GO:0005524">
    <property type="term" value="F:ATP binding"/>
    <property type="evidence" value="ECO:0007669"/>
    <property type="project" value="UniProtKB-KW"/>
</dbReference>
<accession>A0A0S4J7U2</accession>
<evidence type="ECO:0000256" key="3">
    <source>
        <dbReference type="ARBA" id="ARBA00022692"/>
    </source>
</evidence>
<dbReference type="Pfam" id="PF00005">
    <property type="entry name" value="ABC_tran"/>
    <property type="match status" value="1"/>
</dbReference>
<sequence>MTTTTAMSMHPQALEEQAEDHPLNPPIPPAHGLNVLDLRPGSNADAQPQRTHQSSLASMNLNATVDFTWENLNYDVKVVGDDGKPAVKTLLHSASGTARGGRVLAVMGPSGAGKTTLMSGIIGRLQVDSSHKLGGCVFLNNTVFTERYKKLVSFVAQDDIVLGKETPTEAFYFSCRVRLGLSHEEAVERTEDTLTRLHLQKCRDTYLGVPGLIKGVSGGEKKRTNIGNELITNPYVILLDEPTTGLDSVNALRVGQLLQDLARDDKRTVLCTIHSPSSELFAVFDDLLLLLAKGHVIYHGPTPDAASYFASVGYPVPPRTNPAEYYVNLLQLPHPELQGLWESWEAYLLSPAADKNLSVAPVASDVRTHDEHLDKRVGEKGSDFMTQLTQLTARSWRQCIRDPGATTGRTLQTIFFAILIGLFFFGVDNTSEGVQDRTGALFMIMMGNMLVASSAGVTTFPPERAVFLMEQSSENYSAWTYSVAKTFAEFPFQIVYPVIFTCVTYFMVDFVNTTEAFFKMLLTIVLVSNLGYSFGMLAISFFPSLDIAMAVVPLAMLPLSIVAGLFANTDRLDPYWLWLTYISFPRYAYQGLFLVEFGALKTLCDENDDKCSYKTGQDVITYYGFEQSWGTCIYVLVIYIFGMKFLAALSLWVQGRSKRGNLSFRENLETREMSPRAAALTSRGQMPTTIDAAHEPAP</sequence>
<dbReference type="OMA" id="WLAWEDY"/>
<evidence type="ECO:0000313" key="11">
    <source>
        <dbReference type="EMBL" id="CUG87308.1"/>
    </source>
</evidence>
<dbReference type="PROSITE" id="PS50893">
    <property type="entry name" value="ABC_TRANSPORTER_2"/>
    <property type="match status" value="1"/>
</dbReference>
<keyword evidence="7 9" id="KW-0472">Membrane</keyword>
<feature type="transmembrane region" description="Helical" evidence="9">
    <location>
        <begin position="490"/>
        <end position="508"/>
    </location>
</feature>
<dbReference type="Gene3D" id="3.40.50.300">
    <property type="entry name" value="P-loop containing nucleotide triphosphate hydrolases"/>
    <property type="match status" value="1"/>
</dbReference>
<keyword evidence="12" id="KW-1185">Reference proteome</keyword>
<dbReference type="SMART" id="SM00382">
    <property type="entry name" value="AAA"/>
    <property type="match status" value="1"/>
</dbReference>
<dbReference type="Proteomes" id="UP000051952">
    <property type="component" value="Unassembled WGS sequence"/>
</dbReference>
<dbReference type="VEuPathDB" id="TriTrypDB:BSAL_09570"/>
<evidence type="ECO:0000256" key="1">
    <source>
        <dbReference type="ARBA" id="ARBA00004141"/>
    </source>
</evidence>
<proteinExistence type="predicted"/>
<evidence type="ECO:0000256" key="6">
    <source>
        <dbReference type="ARBA" id="ARBA00022989"/>
    </source>
</evidence>
<feature type="transmembrane region" description="Helical" evidence="9">
    <location>
        <begin position="547"/>
        <end position="568"/>
    </location>
</feature>
<evidence type="ECO:0000259" key="10">
    <source>
        <dbReference type="PROSITE" id="PS50893"/>
    </source>
</evidence>
<dbReference type="PANTHER" id="PTHR48041">
    <property type="entry name" value="ABC TRANSPORTER G FAMILY MEMBER 28"/>
    <property type="match status" value="1"/>
</dbReference>
<protein>
    <submittedName>
        <fullName evidence="11">ABC transporter, putative</fullName>
    </submittedName>
</protein>
<feature type="region of interest" description="Disordered" evidence="8">
    <location>
        <begin position="16"/>
        <end position="57"/>
    </location>
</feature>
<dbReference type="GO" id="GO:0016887">
    <property type="term" value="F:ATP hydrolysis activity"/>
    <property type="evidence" value="ECO:0007669"/>
    <property type="project" value="InterPro"/>
</dbReference>
<evidence type="ECO:0000256" key="5">
    <source>
        <dbReference type="ARBA" id="ARBA00022840"/>
    </source>
</evidence>
<dbReference type="EMBL" id="CYKH01001489">
    <property type="protein sequence ID" value="CUG87308.1"/>
    <property type="molecule type" value="Genomic_DNA"/>
</dbReference>
<dbReference type="Pfam" id="PF01061">
    <property type="entry name" value="ABC2_membrane"/>
    <property type="match status" value="1"/>
</dbReference>
<feature type="transmembrane region" description="Helical" evidence="9">
    <location>
        <begin position="520"/>
        <end position="541"/>
    </location>
</feature>
<keyword evidence="3 9" id="KW-0812">Transmembrane</keyword>
<dbReference type="InterPro" id="IPR027417">
    <property type="entry name" value="P-loop_NTPase"/>
</dbReference>
<dbReference type="PANTHER" id="PTHR48041:SF127">
    <property type="entry name" value="TRANSPORTER, PUTATIVE-RELATED"/>
    <property type="match status" value="1"/>
</dbReference>
<dbReference type="InterPro" id="IPR003593">
    <property type="entry name" value="AAA+_ATPase"/>
</dbReference>
<keyword evidence="2" id="KW-0813">Transport</keyword>
<evidence type="ECO:0000313" key="12">
    <source>
        <dbReference type="Proteomes" id="UP000051952"/>
    </source>
</evidence>
<keyword evidence="4" id="KW-0547">Nucleotide-binding</keyword>
<evidence type="ECO:0000256" key="8">
    <source>
        <dbReference type="SAM" id="MobiDB-lite"/>
    </source>
</evidence>
<dbReference type="InterPro" id="IPR043926">
    <property type="entry name" value="ABCG_dom"/>
</dbReference>
<dbReference type="InterPro" id="IPR050352">
    <property type="entry name" value="ABCG_transporters"/>
</dbReference>
<feature type="compositionally biased region" description="Polar residues" evidence="8">
    <location>
        <begin position="44"/>
        <end position="57"/>
    </location>
</feature>
<dbReference type="AlphaFoldDB" id="A0A0S4J7U2"/>
<feature type="domain" description="ABC transporter" evidence="10">
    <location>
        <begin position="67"/>
        <end position="318"/>
    </location>
</feature>
<evidence type="ECO:0000256" key="7">
    <source>
        <dbReference type="ARBA" id="ARBA00023136"/>
    </source>
</evidence>
<reference evidence="12" key="1">
    <citation type="submission" date="2015-09" db="EMBL/GenBank/DDBJ databases">
        <authorList>
            <consortium name="Pathogen Informatics"/>
        </authorList>
    </citation>
    <scope>NUCLEOTIDE SEQUENCE [LARGE SCALE GENOMIC DNA]</scope>
    <source>
        <strain evidence="12">Lake Konstanz</strain>
    </source>
</reference>
<comment type="subcellular location">
    <subcellularLocation>
        <location evidence="1">Membrane</location>
        <topology evidence="1">Multi-pass membrane protein</topology>
    </subcellularLocation>
</comment>